<dbReference type="Pfam" id="PF17125">
    <property type="entry name" value="Methyltr_RsmF_N"/>
    <property type="match status" value="1"/>
</dbReference>
<feature type="binding site" evidence="6">
    <location>
        <begin position="116"/>
        <end position="122"/>
    </location>
    <ligand>
        <name>S-adenosyl-L-methionine</name>
        <dbReference type="ChEBI" id="CHEBI:59789"/>
    </ligand>
</feature>
<evidence type="ECO:0000259" key="7">
    <source>
        <dbReference type="PROSITE" id="PS51686"/>
    </source>
</evidence>
<comment type="similarity">
    <text evidence="6">Belongs to the class I-like SAM-binding methyltransferase superfamily. RsmB/NOP family.</text>
</comment>
<evidence type="ECO:0000313" key="8">
    <source>
        <dbReference type="EMBL" id="VUX30614.1"/>
    </source>
</evidence>
<protein>
    <submittedName>
        <fullName evidence="8">Ribosomal RNA small subunit methyltransferase F</fullName>
        <ecNumber evidence="8">2.1.1.178</ecNumber>
    </submittedName>
</protein>
<dbReference type="Gene3D" id="3.40.50.150">
    <property type="entry name" value="Vaccinia Virus protein VP39"/>
    <property type="match status" value="1"/>
</dbReference>
<keyword evidence="1" id="KW-0963">Cytoplasm</keyword>
<evidence type="ECO:0000256" key="4">
    <source>
        <dbReference type="ARBA" id="ARBA00022691"/>
    </source>
</evidence>
<evidence type="ECO:0000256" key="3">
    <source>
        <dbReference type="ARBA" id="ARBA00022679"/>
    </source>
</evidence>
<dbReference type="Gene3D" id="2.30.130.60">
    <property type="match status" value="1"/>
</dbReference>
<feature type="active site" description="Nucleophile" evidence="6">
    <location>
        <position position="238"/>
    </location>
</feature>
<dbReference type="InterPro" id="IPR023267">
    <property type="entry name" value="RCMT"/>
</dbReference>
<dbReference type="PANTHER" id="PTHR22807">
    <property type="entry name" value="NOP2 YEAST -RELATED NOL1/NOP2/FMU SUN DOMAIN-CONTAINING"/>
    <property type="match status" value="1"/>
</dbReference>
<dbReference type="InterPro" id="IPR049560">
    <property type="entry name" value="MeTrfase_RsmB-F_NOP2_cat"/>
</dbReference>
<dbReference type="InterPro" id="IPR029063">
    <property type="entry name" value="SAM-dependent_MTases_sf"/>
</dbReference>
<dbReference type="NCBIfam" id="TIGR00446">
    <property type="entry name" value="nop2p"/>
    <property type="match status" value="1"/>
</dbReference>
<dbReference type="CDD" id="cd21147">
    <property type="entry name" value="RsmF_methylt_CTD1"/>
    <property type="match status" value="1"/>
</dbReference>
<keyword evidence="2 6" id="KW-0489">Methyltransferase</keyword>
<dbReference type="EC" id="2.1.1.178" evidence="8"/>
<dbReference type="Pfam" id="PF17126">
    <property type="entry name" value="RsmF_methylt_CI"/>
    <property type="match status" value="1"/>
</dbReference>
<accession>A0A564VDE6</accession>
<keyword evidence="4 6" id="KW-0949">S-adenosyl-L-methionine</keyword>
<keyword evidence="9" id="KW-1185">Reference proteome</keyword>
<evidence type="ECO:0000256" key="6">
    <source>
        <dbReference type="PROSITE-ProRule" id="PRU01023"/>
    </source>
</evidence>
<feature type="binding site" evidence="6">
    <location>
        <position position="140"/>
    </location>
    <ligand>
        <name>S-adenosyl-L-methionine</name>
        <dbReference type="ChEBI" id="CHEBI:59789"/>
    </ligand>
</feature>
<dbReference type="Proteomes" id="UP000408482">
    <property type="component" value="Unassembled WGS sequence"/>
</dbReference>
<dbReference type="GO" id="GO:0006396">
    <property type="term" value="P:RNA processing"/>
    <property type="evidence" value="ECO:0007669"/>
    <property type="project" value="InterPro"/>
</dbReference>
<dbReference type="Gene3D" id="3.30.70.1170">
    <property type="entry name" value="Sun protein, domain 3"/>
    <property type="match status" value="1"/>
</dbReference>
<dbReference type="SUPFAM" id="SSF53335">
    <property type="entry name" value="S-adenosyl-L-methionine-dependent methyltransferases"/>
    <property type="match status" value="1"/>
</dbReference>
<dbReference type="PROSITE" id="PS51686">
    <property type="entry name" value="SAM_MT_RSMB_NOP"/>
    <property type="match status" value="1"/>
</dbReference>
<dbReference type="InterPro" id="IPR001678">
    <property type="entry name" value="MeTrfase_RsmB-F_NOP2_dom"/>
</dbReference>
<evidence type="ECO:0000256" key="5">
    <source>
        <dbReference type="ARBA" id="ARBA00022884"/>
    </source>
</evidence>
<dbReference type="GO" id="GO:0001510">
    <property type="term" value="P:RNA methylation"/>
    <property type="evidence" value="ECO:0007669"/>
    <property type="project" value="InterPro"/>
</dbReference>
<reference evidence="8 9" key="1">
    <citation type="submission" date="2019-07" db="EMBL/GenBank/DDBJ databases">
        <authorList>
            <person name="Hibberd C M."/>
            <person name="Gehrig L. J."/>
            <person name="Chang H.-W."/>
            <person name="Venkatesh S."/>
        </authorList>
    </citation>
    <scope>NUCLEOTIDE SEQUENCE [LARGE SCALE GENOMIC DNA]</scope>
    <source>
        <strain evidence="8">Blautia_luti_SSTS_Bg7063</strain>
    </source>
</reference>
<organism evidence="8 9">
    <name type="scientific">Blautia luti</name>
    <dbReference type="NCBI Taxonomy" id="89014"/>
    <lineage>
        <taxon>Bacteria</taxon>
        <taxon>Bacillati</taxon>
        <taxon>Bacillota</taxon>
        <taxon>Clostridia</taxon>
        <taxon>Lachnospirales</taxon>
        <taxon>Lachnospiraceae</taxon>
        <taxon>Blautia</taxon>
    </lineage>
</organism>
<dbReference type="PRINTS" id="PR02008">
    <property type="entry name" value="RCMTFAMILY"/>
</dbReference>
<sequence>MTDSDKIQTLPLPFLERMKEMLGDDYDAFLKSYKNPRTYGLRVNTAKLSCQDFQALSPFPIRPIPWINTGYFYEEESRPARCPYYQAGLYYLQEPSAMTPASRLPIEPGDFVLDLCAAPGGKATALGAALNDTGFLLANDISTSRTRALLRNLELFGMKNMLVTDEKPTKLAQRFPAFFNKILLDAPCSGEGMFRKEEALARDWTPEKSAELSDIQKDLVLKAADMLRPGGMLLYSTCTFSPCEDEEVVAYLLRQRPDMELMEMPGYEGFSSGRPEYAGTADTSDSEIALSLNAFNSEELQKCVRIFPHKMDGEGHFLALFRKKGDSLPPVFRFSEKGPDKNTRKWLEEFFSEVGLKTIGGQEFDWNRVEVRKDKVYYQLPFPLDLRGISFLRNGLYLGDLKKNRFEPSQPLALALHKGDVEAVISLPVSDERLTRYLKGETLMIEPEEAAHKKGWHLLCVDGYPLGFGKLVNGILKNKYPAGWRV</sequence>
<proteinExistence type="inferred from homology"/>
<dbReference type="RefSeq" id="WP_186289969.1">
    <property type="nucleotide sequence ID" value="NZ_CABHMX010000003.1"/>
</dbReference>
<dbReference type="InterPro" id="IPR027391">
    <property type="entry name" value="Nol1_Nop2_Fmu_2"/>
</dbReference>
<gene>
    <name evidence="8" type="primary">rsmF</name>
    <name evidence="8" type="ORF">RSSSTS7063_02152</name>
</gene>
<name>A0A564VDE6_9FIRM</name>
<dbReference type="GO" id="GO:0003723">
    <property type="term" value="F:RNA binding"/>
    <property type="evidence" value="ECO:0007669"/>
    <property type="project" value="UniProtKB-UniRule"/>
</dbReference>
<dbReference type="EMBL" id="CABHNW010000007">
    <property type="protein sequence ID" value="VUX30614.1"/>
    <property type="molecule type" value="Genomic_DNA"/>
</dbReference>
<dbReference type="PANTHER" id="PTHR22807:SF30">
    <property type="entry name" value="28S RRNA (CYTOSINE(4447)-C(5))-METHYLTRANSFERASE-RELATED"/>
    <property type="match status" value="1"/>
</dbReference>
<feature type="binding site" evidence="6">
    <location>
        <position position="185"/>
    </location>
    <ligand>
        <name>S-adenosyl-L-methionine</name>
        <dbReference type="ChEBI" id="CHEBI:59789"/>
    </ligand>
</feature>
<dbReference type="GO" id="GO:0008173">
    <property type="term" value="F:RNA methyltransferase activity"/>
    <property type="evidence" value="ECO:0007669"/>
    <property type="project" value="InterPro"/>
</dbReference>
<dbReference type="GO" id="GO:0008757">
    <property type="term" value="F:S-adenosylmethionine-dependent methyltransferase activity"/>
    <property type="evidence" value="ECO:0007669"/>
    <property type="project" value="InterPro"/>
</dbReference>
<evidence type="ECO:0000313" key="9">
    <source>
        <dbReference type="Proteomes" id="UP000408482"/>
    </source>
</evidence>
<dbReference type="Pfam" id="PF01189">
    <property type="entry name" value="Methyltr_RsmB-F"/>
    <property type="match status" value="1"/>
</dbReference>
<feature type="domain" description="SAM-dependent MTase RsmB/NOP-type" evidence="7">
    <location>
        <begin position="29"/>
        <end position="324"/>
    </location>
</feature>
<keyword evidence="3 6" id="KW-0808">Transferase</keyword>
<evidence type="ECO:0000256" key="2">
    <source>
        <dbReference type="ARBA" id="ARBA00022603"/>
    </source>
</evidence>
<evidence type="ECO:0000256" key="1">
    <source>
        <dbReference type="ARBA" id="ARBA00022490"/>
    </source>
</evidence>
<dbReference type="InterPro" id="IPR011023">
    <property type="entry name" value="Nop2p"/>
</dbReference>
<dbReference type="AlphaFoldDB" id="A0A564VDE6"/>
<keyword evidence="5 6" id="KW-0694">RNA-binding</keyword>
<comment type="caution">
    <text evidence="6">Lacks conserved residue(s) required for the propagation of feature annotation.</text>
</comment>
<dbReference type="Pfam" id="PF13636">
    <property type="entry name" value="Methyltranf_PUA"/>
    <property type="match status" value="1"/>
</dbReference>
<dbReference type="InterPro" id="IPR031340">
    <property type="entry name" value="RsmF_methylt_CI"/>
</dbReference>
<dbReference type="InterPro" id="IPR031341">
    <property type="entry name" value="Methyltr_RsmF_N"/>
</dbReference>